<dbReference type="RefSeq" id="WP_207118237.1">
    <property type="nucleotide sequence ID" value="NZ_JAFLEQ010000003.1"/>
</dbReference>
<gene>
    <name evidence="2" type="ORF">JZY06_02690</name>
</gene>
<dbReference type="EMBL" id="JAFLEQ010000003">
    <property type="protein sequence ID" value="MBN9643540.1"/>
    <property type="molecule type" value="Genomic_DNA"/>
</dbReference>
<keyword evidence="3" id="KW-1185">Reference proteome</keyword>
<keyword evidence="2" id="KW-0378">Hydrolase</keyword>
<name>A0A939DYF7_9CORY</name>
<organism evidence="2 3">
    <name type="scientific">Corynebacterium mendelii</name>
    <dbReference type="NCBI Taxonomy" id="2765362"/>
    <lineage>
        <taxon>Bacteria</taxon>
        <taxon>Bacillati</taxon>
        <taxon>Actinomycetota</taxon>
        <taxon>Actinomycetes</taxon>
        <taxon>Mycobacteriales</taxon>
        <taxon>Corynebacteriaceae</taxon>
        <taxon>Corynebacterium</taxon>
    </lineage>
</organism>
<protein>
    <submittedName>
        <fullName evidence="2">Alpha/beta hydrolase</fullName>
    </submittedName>
</protein>
<dbReference type="Proteomes" id="UP000664332">
    <property type="component" value="Unassembled WGS sequence"/>
</dbReference>
<evidence type="ECO:0000313" key="3">
    <source>
        <dbReference type="Proteomes" id="UP000664332"/>
    </source>
</evidence>
<dbReference type="Pfam" id="PF12697">
    <property type="entry name" value="Abhydrolase_6"/>
    <property type="match status" value="1"/>
</dbReference>
<dbReference type="SUPFAM" id="SSF53474">
    <property type="entry name" value="alpha/beta-Hydrolases"/>
    <property type="match status" value="1"/>
</dbReference>
<feature type="domain" description="AB hydrolase-1" evidence="1">
    <location>
        <begin position="45"/>
        <end position="269"/>
    </location>
</feature>
<dbReference type="PANTHER" id="PTHR43798">
    <property type="entry name" value="MONOACYLGLYCEROL LIPASE"/>
    <property type="match status" value="1"/>
</dbReference>
<comment type="caution">
    <text evidence="2">The sequence shown here is derived from an EMBL/GenBank/DDBJ whole genome shotgun (WGS) entry which is preliminary data.</text>
</comment>
<reference evidence="2" key="1">
    <citation type="submission" date="2021-03" db="EMBL/GenBank/DDBJ databases">
        <authorList>
            <person name="Sun Q."/>
        </authorList>
    </citation>
    <scope>NUCLEOTIDE SEQUENCE</scope>
    <source>
        <strain evidence="2">CCM 8862</strain>
    </source>
</reference>
<dbReference type="InterPro" id="IPR000073">
    <property type="entry name" value="AB_hydrolase_1"/>
</dbReference>
<proteinExistence type="predicted"/>
<accession>A0A939DYF7</accession>
<dbReference type="InterPro" id="IPR029058">
    <property type="entry name" value="AB_hydrolase_fold"/>
</dbReference>
<dbReference type="Gene3D" id="3.40.50.1820">
    <property type="entry name" value="alpha/beta hydrolase"/>
    <property type="match status" value="1"/>
</dbReference>
<dbReference type="GO" id="GO:0016787">
    <property type="term" value="F:hydrolase activity"/>
    <property type="evidence" value="ECO:0007669"/>
    <property type="project" value="UniProtKB-KW"/>
</dbReference>
<evidence type="ECO:0000259" key="1">
    <source>
        <dbReference type="Pfam" id="PF12697"/>
    </source>
</evidence>
<sequence length="290" mass="31300">MMNRSFADSRIQQIPTTAGHSLSARVAGTIAGDPTATVILDASLGAGKSMWEPVADELLALEPGIRLVAYDRAGMGLSGAPRDNRHVDDMINDALCVIDAQAVDGVPLILVGHFLGGLIARMAALKMEKMRRPPDGVILIEPGDELFGWSTDPRTVALMRSTTFLSRISDKFGMFDVFASASLPEDLPHRKLMRLDTTGKAYDEEARAFFREMKILSVQLPPMPESPAVLIASSKSYGEFVRARGNQITVVDAGCGHIVPLRAPILVADYISVFVNNAINARGKNNIGQN</sequence>
<dbReference type="InterPro" id="IPR050266">
    <property type="entry name" value="AB_hydrolase_sf"/>
</dbReference>
<dbReference type="AlphaFoldDB" id="A0A939DYF7"/>
<evidence type="ECO:0000313" key="2">
    <source>
        <dbReference type="EMBL" id="MBN9643540.1"/>
    </source>
</evidence>